<sequence length="120" mass="13326">MASTGPAEEDQGNRSIHSDNIPTVHDVPMRVLIRPIPSALEESKVTSLMKTIQEKADKVPPIDILWIKGSQGGDYFYSFGGCHRYAAYKRLNRETIPAKIIPSNISDLRTYLGASTPDLR</sequence>
<dbReference type="EC" id="1.8.98.2" evidence="10"/>
<evidence type="ECO:0000256" key="9">
    <source>
        <dbReference type="ARBA" id="ARBA00059800"/>
    </source>
</evidence>
<dbReference type="SUPFAM" id="SSF110849">
    <property type="entry name" value="ParB/Sulfiredoxin"/>
    <property type="match status" value="1"/>
</dbReference>
<comment type="similarity">
    <text evidence="1 10">Belongs to the sulfiredoxin family.</text>
</comment>
<evidence type="ECO:0000256" key="5">
    <source>
        <dbReference type="ARBA" id="ARBA00022862"/>
    </source>
</evidence>
<dbReference type="GO" id="GO:0034599">
    <property type="term" value="P:cellular response to oxidative stress"/>
    <property type="evidence" value="ECO:0007669"/>
    <property type="project" value="TreeGrafter"/>
</dbReference>
<dbReference type="GO" id="GO:0005524">
    <property type="term" value="F:ATP binding"/>
    <property type="evidence" value="ECO:0007669"/>
    <property type="project" value="UniProtKB-KW"/>
</dbReference>
<name>A0A9D3XM87_9SAUR</name>
<gene>
    <name evidence="15" type="ORF">KIL84_010247</name>
</gene>
<reference evidence="15" key="1">
    <citation type="submission" date="2021-09" db="EMBL/GenBank/DDBJ databases">
        <title>The genome of Mauremys mutica provides insights into the evolution of semi-aquatic lifestyle.</title>
        <authorList>
            <person name="Gong S."/>
            <person name="Gao Y."/>
        </authorList>
    </citation>
    <scope>NUCLEOTIDE SEQUENCE</scope>
    <source>
        <strain evidence="15">MM-2020</strain>
        <tissue evidence="15">Muscle</tissue>
    </source>
</reference>
<dbReference type="PANTHER" id="PTHR21348:SF2">
    <property type="entry name" value="SULFIREDOXIN-1"/>
    <property type="match status" value="1"/>
</dbReference>
<dbReference type="PANTHER" id="PTHR21348">
    <property type="match status" value="1"/>
</dbReference>
<keyword evidence="3 10" id="KW-0547">Nucleotide-binding</keyword>
<keyword evidence="16" id="KW-1185">Reference proteome</keyword>
<dbReference type="SMART" id="SM00470">
    <property type="entry name" value="ParB"/>
    <property type="match status" value="1"/>
</dbReference>
<evidence type="ECO:0000256" key="6">
    <source>
        <dbReference type="ARBA" id="ARBA00023002"/>
    </source>
</evidence>
<evidence type="ECO:0000313" key="15">
    <source>
        <dbReference type="EMBL" id="KAH1182493.1"/>
    </source>
</evidence>
<comment type="catalytic activity">
    <reaction evidence="8 10">
        <text>S-hydroxy-S-oxy-L-cysteinyl-[peroxiredoxin] + [protein]-dithiol + ATP = S-hydroxy-L-cysteinyl-[peroxiredoxin] + [protein]-disulfide + ADP + phosphate</text>
        <dbReference type="Rhea" id="RHEA:17545"/>
        <dbReference type="Rhea" id="RHEA-COMP:10593"/>
        <dbReference type="Rhea" id="RHEA-COMP:10594"/>
        <dbReference type="Rhea" id="RHEA-COMP:13681"/>
        <dbReference type="Rhea" id="RHEA-COMP:17976"/>
        <dbReference type="ChEBI" id="CHEBI:29950"/>
        <dbReference type="ChEBI" id="CHEBI:30616"/>
        <dbReference type="ChEBI" id="CHEBI:43474"/>
        <dbReference type="ChEBI" id="CHEBI:50058"/>
        <dbReference type="ChEBI" id="CHEBI:61973"/>
        <dbReference type="ChEBI" id="CHEBI:61974"/>
        <dbReference type="ChEBI" id="CHEBI:456216"/>
        <dbReference type="EC" id="1.8.98.2"/>
    </reaction>
</comment>
<dbReference type="InterPro" id="IPR016692">
    <property type="entry name" value="Sulfiredoxin"/>
</dbReference>
<evidence type="ECO:0000256" key="8">
    <source>
        <dbReference type="ARBA" id="ARBA00047514"/>
    </source>
</evidence>
<dbReference type="AlphaFoldDB" id="A0A9D3XM87"/>
<feature type="domain" description="ParB-like N-terminal" evidence="14">
    <location>
        <begin position="25"/>
        <end position="117"/>
    </location>
</feature>
<comment type="function">
    <text evidence="9">Contributes to oxidative stress resistance by reducing cysteine-sulfinic acid formed under exposure to oxidants in the peroxiredoxins PRDX1, PRDX2, PRDX3 and PRDX4. Does not act on PRDX5 or PRDX6. May catalyze the reduction in a multi-step process by acting both as a specific phosphotransferase and a thioltransferase.</text>
</comment>
<evidence type="ECO:0000256" key="7">
    <source>
        <dbReference type="ARBA" id="ARBA00023157"/>
    </source>
</evidence>
<evidence type="ECO:0000259" key="14">
    <source>
        <dbReference type="SMART" id="SM00470"/>
    </source>
</evidence>
<keyword evidence="6 10" id="KW-0560">Oxidoreductase</keyword>
<evidence type="ECO:0000256" key="1">
    <source>
        <dbReference type="ARBA" id="ARBA00009609"/>
    </source>
</evidence>
<feature type="binding site" evidence="11">
    <location>
        <begin position="81"/>
        <end position="84"/>
    </location>
    <ligand>
        <name>ATP</name>
        <dbReference type="ChEBI" id="CHEBI:30616"/>
    </ligand>
</feature>
<dbReference type="GO" id="GO:0005737">
    <property type="term" value="C:cytoplasm"/>
    <property type="evidence" value="ECO:0007669"/>
    <property type="project" value="TreeGrafter"/>
</dbReference>
<dbReference type="Gene3D" id="3.90.1530.10">
    <property type="entry name" value="Conserved hypothetical protein from pyrococcus furiosus pfu- 392566-001, ParB domain"/>
    <property type="match status" value="1"/>
</dbReference>
<keyword evidence="2" id="KW-0488">Methylation</keyword>
<evidence type="ECO:0000256" key="10">
    <source>
        <dbReference type="PIRNR" id="PIRNR017267"/>
    </source>
</evidence>
<dbReference type="PIRSF" id="PIRSF017267">
    <property type="entry name" value="Sulfiredoxin"/>
    <property type="match status" value="1"/>
</dbReference>
<accession>A0A9D3XM87</accession>
<organism evidence="15 16">
    <name type="scientific">Mauremys mutica</name>
    <name type="common">yellowpond turtle</name>
    <dbReference type="NCBI Taxonomy" id="74926"/>
    <lineage>
        <taxon>Eukaryota</taxon>
        <taxon>Metazoa</taxon>
        <taxon>Chordata</taxon>
        <taxon>Craniata</taxon>
        <taxon>Vertebrata</taxon>
        <taxon>Euteleostomi</taxon>
        <taxon>Archelosauria</taxon>
        <taxon>Testudinata</taxon>
        <taxon>Testudines</taxon>
        <taxon>Cryptodira</taxon>
        <taxon>Durocryptodira</taxon>
        <taxon>Testudinoidea</taxon>
        <taxon>Geoemydidae</taxon>
        <taxon>Geoemydinae</taxon>
        <taxon>Mauremys</taxon>
    </lineage>
</organism>
<proteinExistence type="inferred from homology"/>
<dbReference type="Proteomes" id="UP000827986">
    <property type="component" value="Unassembled WGS sequence"/>
</dbReference>
<protein>
    <recommendedName>
        <fullName evidence="10">Sulfiredoxin</fullName>
        <ecNumber evidence="10">1.8.98.2</ecNumber>
    </recommendedName>
</protein>
<evidence type="ECO:0000256" key="3">
    <source>
        <dbReference type="ARBA" id="ARBA00022741"/>
    </source>
</evidence>
<evidence type="ECO:0000256" key="4">
    <source>
        <dbReference type="ARBA" id="ARBA00022840"/>
    </source>
</evidence>
<comment type="caution">
    <text evidence="15">The sequence shown here is derived from an EMBL/GenBank/DDBJ whole genome shotgun (WGS) entry which is preliminary data.</text>
</comment>
<evidence type="ECO:0000256" key="12">
    <source>
        <dbReference type="PIRSR" id="PIRSR017267-2"/>
    </source>
</evidence>
<dbReference type="InterPro" id="IPR036086">
    <property type="entry name" value="ParB/Sulfiredoxin_sf"/>
</dbReference>
<keyword evidence="4 10" id="KW-0067">ATP-binding</keyword>
<evidence type="ECO:0000313" key="16">
    <source>
        <dbReference type="Proteomes" id="UP000827986"/>
    </source>
</evidence>
<evidence type="ECO:0000256" key="13">
    <source>
        <dbReference type="SAM" id="MobiDB-lite"/>
    </source>
</evidence>
<dbReference type="InterPro" id="IPR003115">
    <property type="entry name" value="ParB_N"/>
</dbReference>
<feature type="region of interest" description="Disordered" evidence="13">
    <location>
        <begin position="1"/>
        <end position="22"/>
    </location>
</feature>
<dbReference type="Pfam" id="PF02195">
    <property type="entry name" value="ParB_N"/>
    <property type="match status" value="1"/>
</dbReference>
<dbReference type="OrthoDB" id="10023328at2759"/>
<dbReference type="GO" id="GO:0032542">
    <property type="term" value="F:sulfiredoxin activity"/>
    <property type="evidence" value="ECO:0007669"/>
    <property type="project" value="UniProtKB-EC"/>
</dbReference>
<evidence type="ECO:0000256" key="11">
    <source>
        <dbReference type="PIRSR" id="PIRSR017267-1"/>
    </source>
</evidence>
<dbReference type="CDD" id="cd16395">
    <property type="entry name" value="Srx"/>
    <property type="match status" value="1"/>
</dbReference>
<keyword evidence="5 10" id="KW-0049">Antioxidant</keyword>
<feature type="disulfide bond" description="Interchain" evidence="12">
    <location>
        <position position="82"/>
    </location>
</feature>
<evidence type="ECO:0000256" key="2">
    <source>
        <dbReference type="ARBA" id="ARBA00022481"/>
    </source>
</evidence>
<keyword evidence="7 12" id="KW-1015">Disulfide bond</keyword>
<dbReference type="FunFam" id="3.90.1530.10:FF:000001">
    <property type="entry name" value="Sulfiredoxin"/>
    <property type="match status" value="1"/>
</dbReference>
<dbReference type="EMBL" id="JAHDVG010000467">
    <property type="protein sequence ID" value="KAH1182493.1"/>
    <property type="molecule type" value="Genomic_DNA"/>
</dbReference>